<evidence type="ECO:0000259" key="5">
    <source>
        <dbReference type="PROSITE" id="PS50931"/>
    </source>
</evidence>
<keyword evidence="4" id="KW-0804">Transcription</keyword>
<evidence type="ECO:0000313" key="7">
    <source>
        <dbReference type="Proteomes" id="UP000248856"/>
    </source>
</evidence>
<dbReference type="RefSeq" id="WP_415842009.1">
    <property type="nucleotide sequence ID" value="NZ_CBCSGC010000014.1"/>
</dbReference>
<dbReference type="PRINTS" id="PR00039">
    <property type="entry name" value="HTHLYSR"/>
</dbReference>
<sequence>MASDELQARLASRLKMRHLTLLRLIAQHGSLTRVAEHMATSQPAVTHALAELEAMFGAPLFTRSARGMKPTVLGEVALSRAGAMLQDLGHWARDMEAAGAGRAAHLQVGVIPFIPGRLLAAAIGRTRPQDRGITVTIHESTSDHLLARLRAHELDCVIGRTSAVLTMEGLVHEVLYEQEPRLIAHRRLATRLGRRPLSWPELAQLDWVLGQRDTPMREQITDFFLRAGVAPPAPMVESLSAKVIGELIAANERAVSIVPADIAEELGRLAGVGVVAHRFGWTLPPVTLFRRAQASAREADALFAQALRDVCRVGESRGVGRRTVPFRRPSLR</sequence>
<dbReference type="InterPro" id="IPR005119">
    <property type="entry name" value="LysR_subst-bd"/>
</dbReference>
<dbReference type="PROSITE" id="PS50931">
    <property type="entry name" value="HTH_LYSR"/>
    <property type="match status" value="1"/>
</dbReference>
<dbReference type="EMBL" id="QLTA01000021">
    <property type="protein sequence ID" value="RAR81007.1"/>
    <property type="molecule type" value="Genomic_DNA"/>
</dbReference>
<evidence type="ECO:0000256" key="2">
    <source>
        <dbReference type="ARBA" id="ARBA00023015"/>
    </source>
</evidence>
<dbReference type="SUPFAM" id="SSF53850">
    <property type="entry name" value="Periplasmic binding protein-like II"/>
    <property type="match status" value="1"/>
</dbReference>
<organism evidence="6 7">
    <name type="scientific">Paracidovorax anthurii</name>
    <dbReference type="NCBI Taxonomy" id="78229"/>
    <lineage>
        <taxon>Bacteria</taxon>
        <taxon>Pseudomonadati</taxon>
        <taxon>Pseudomonadota</taxon>
        <taxon>Betaproteobacteria</taxon>
        <taxon>Burkholderiales</taxon>
        <taxon>Comamonadaceae</taxon>
        <taxon>Paracidovorax</taxon>
    </lineage>
</organism>
<keyword evidence="2" id="KW-0805">Transcription regulation</keyword>
<dbReference type="PANTHER" id="PTHR30419">
    <property type="entry name" value="HTH-TYPE TRANSCRIPTIONAL REGULATOR YBHD"/>
    <property type="match status" value="1"/>
</dbReference>
<dbReference type="Gene3D" id="3.40.190.290">
    <property type="match status" value="1"/>
</dbReference>
<keyword evidence="3" id="KW-0238">DNA-binding</keyword>
<accession>A0A328ZE07</accession>
<reference evidence="6 7" key="1">
    <citation type="submission" date="2018-06" db="EMBL/GenBank/DDBJ databases">
        <title>Genomic Encyclopedia of Archaeal and Bacterial Type Strains, Phase II (KMG-II): from individual species to whole genera.</title>
        <authorList>
            <person name="Goeker M."/>
        </authorList>
    </citation>
    <scope>NUCLEOTIDE SEQUENCE [LARGE SCALE GENOMIC DNA]</scope>
    <source>
        <strain evidence="6 7">CFPB 3232</strain>
    </source>
</reference>
<dbReference type="Gene3D" id="1.10.10.10">
    <property type="entry name" value="Winged helix-like DNA-binding domain superfamily/Winged helix DNA-binding domain"/>
    <property type="match status" value="1"/>
</dbReference>
<keyword evidence="7" id="KW-1185">Reference proteome</keyword>
<evidence type="ECO:0000256" key="3">
    <source>
        <dbReference type="ARBA" id="ARBA00023125"/>
    </source>
</evidence>
<comment type="similarity">
    <text evidence="1">Belongs to the LysR transcriptional regulatory family.</text>
</comment>
<proteinExistence type="inferred from homology"/>
<evidence type="ECO:0000256" key="1">
    <source>
        <dbReference type="ARBA" id="ARBA00009437"/>
    </source>
</evidence>
<dbReference type="InterPro" id="IPR050950">
    <property type="entry name" value="HTH-type_LysR_regulators"/>
</dbReference>
<dbReference type="InterPro" id="IPR036388">
    <property type="entry name" value="WH-like_DNA-bd_sf"/>
</dbReference>
<feature type="domain" description="HTH lysR-type" evidence="5">
    <location>
        <begin position="14"/>
        <end position="71"/>
    </location>
</feature>
<dbReference type="AlphaFoldDB" id="A0A328ZE07"/>
<dbReference type="Proteomes" id="UP000248856">
    <property type="component" value="Unassembled WGS sequence"/>
</dbReference>
<dbReference type="SUPFAM" id="SSF46785">
    <property type="entry name" value="Winged helix' DNA-binding domain"/>
    <property type="match status" value="1"/>
</dbReference>
<evidence type="ECO:0000313" key="6">
    <source>
        <dbReference type="EMBL" id="RAR81007.1"/>
    </source>
</evidence>
<protein>
    <submittedName>
        <fullName evidence="6">LysR family transcriptional regulator</fullName>
    </submittedName>
</protein>
<dbReference type="InterPro" id="IPR000847">
    <property type="entry name" value="LysR_HTH_N"/>
</dbReference>
<dbReference type="GO" id="GO:0003700">
    <property type="term" value="F:DNA-binding transcription factor activity"/>
    <property type="evidence" value="ECO:0007669"/>
    <property type="project" value="InterPro"/>
</dbReference>
<dbReference type="InterPro" id="IPR036390">
    <property type="entry name" value="WH_DNA-bd_sf"/>
</dbReference>
<comment type="caution">
    <text evidence="6">The sequence shown here is derived from an EMBL/GenBank/DDBJ whole genome shotgun (WGS) entry which is preliminary data.</text>
</comment>
<evidence type="ECO:0000256" key="4">
    <source>
        <dbReference type="ARBA" id="ARBA00023163"/>
    </source>
</evidence>
<dbReference type="PANTHER" id="PTHR30419:SF8">
    <property type="entry name" value="NITROGEN ASSIMILATION TRANSCRIPTIONAL ACTIVATOR-RELATED"/>
    <property type="match status" value="1"/>
</dbReference>
<dbReference type="Pfam" id="PF00126">
    <property type="entry name" value="HTH_1"/>
    <property type="match status" value="1"/>
</dbReference>
<dbReference type="Pfam" id="PF03466">
    <property type="entry name" value="LysR_substrate"/>
    <property type="match status" value="1"/>
</dbReference>
<dbReference type="GO" id="GO:0003677">
    <property type="term" value="F:DNA binding"/>
    <property type="evidence" value="ECO:0007669"/>
    <property type="project" value="UniProtKB-KW"/>
</dbReference>
<gene>
    <name evidence="6" type="ORF">AX018_102123</name>
</gene>
<name>A0A328ZE07_9BURK</name>
<dbReference type="GO" id="GO:0005829">
    <property type="term" value="C:cytosol"/>
    <property type="evidence" value="ECO:0007669"/>
    <property type="project" value="TreeGrafter"/>
</dbReference>